<organism evidence="1 2">
    <name type="scientific">Favolaschia claudopus</name>
    <dbReference type="NCBI Taxonomy" id="2862362"/>
    <lineage>
        <taxon>Eukaryota</taxon>
        <taxon>Fungi</taxon>
        <taxon>Dikarya</taxon>
        <taxon>Basidiomycota</taxon>
        <taxon>Agaricomycotina</taxon>
        <taxon>Agaricomycetes</taxon>
        <taxon>Agaricomycetidae</taxon>
        <taxon>Agaricales</taxon>
        <taxon>Marasmiineae</taxon>
        <taxon>Mycenaceae</taxon>
        <taxon>Favolaschia</taxon>
    </lineage>
</organism>
<comment type="caution">
    <text evidence="1">The sequence shown here is derived from an EMBL/GenBank/DDBJ whole genome shotgun (WGS) entry which is preliminary data.</text>
</comment>
<gene>
    <name evidence="1" type="ORF">R3P38DRAFT_2833933</name>
</gene>
<protein>
    <submittedName>
        <fullName evidence="1">Uncharacterized protein</fullName>
    </submittedName>
</protein>
<reference evidence="1 2" key="1">
    <citation type="journal article" date="2024" name="J Genomics">
        <title>Draft genome sequencing and assembly of Favolaschia claudopus CIRM-BRFM 2984 isolated from oak limbs.</title>
        <authorList>
            <person name="Navarro D."/>
            <person name="Drula E."/>
            <person name="Chaduli D."/>
            <person name="Cazenave R."/>
            <person name="Ahrendt S."/>
            <person name="Wang J."/>
            <person name="Lipzen A."/>
            <person name="Daum C."/>
            <person name="Barry K."/>
            <person name="Grigoriev I.V."/>
            <person name="Favel A."/>
            <person name="Rosso M.N."/>
            <person name="Martin F."/>
        </authorList>
    </citation>
    <scope>NUCLEOTIDE SEQUENCE [LARGE SCALE GENOMIC DNA]</scope>
    <source>
        <strain evidence="1 2">CIRM-BRFM 2984</strain>
    </source>
</reference>
<name>A0AAW0EAM0_9AGAR</name>
<evidence type="ECO:0000313" key="1">
    <source>
        <dbReference type="EMBL" id="KAK7062187.1"/>
    </source>
</evidence>
<keyword evidence="2" id="KW-1185">Reference proteome</keyword>
<dbReference type="Proteomes" id="UP001362999">
    <property type="component" value="Unassembled WGS sequence"/>
</dbReference>
<dbReference type="EMBL" id="JAWWNJ010000002">
    <property type="protein sequence ID" value="KAK7062187.1"/>
    <property type="molecule type" value="Genomic_DNA"/>
</dbReference>
<sequence>MVSQILFSRFTLSHALELFPSPAQSLPDGQRVSASWAPRRSSAATKLGLFLNFSRLLNGLMLDPVGLSARYPTSSVDHPCILVVSSHIDVSYPRNSRRAVLQRLNESPRLHVHPIVTSRPQHGCQAGGFFFDLPMSPWTAIRSSCPRQSQGRGTSG</sequence>
<dbReference type="AlphaFoldDB" id="A0AAW0EAM0"/>
<accession>A0AAW0EAM0</accession>
<proteinExistence type="predicted"/>
<evidence type="ECO:0000313" key="2">
    <source>
        <dbReference type="Proteomes" id="UP001362999"/>
    </source>
</evidence>